<proteinExistence type="predicted"/>
<accession>A0A2P2NC89</accession>
<dbReference type="EMBL" id="GGEC01059607">
    <property type="protein sequence ID" value="MBX40091.1"/>
    <property type="molecule type" value="Transcribed_RNA"/>
</dbReference>
<evidence type="ECO:0000313" key="1">
    <source>
        <dbReference type="EMBL" id="MBX40091.1"/>
    </source>
</evidence>
<organism evidence="1">
    <name type="scientific">Rhizophora mucronata</name>
    <name type="common">Asiatic mangrove</name>
    <dbReference type="NCBI Taxonomy" id="61149"/>
    <lineage>
        <taxon>Eukaryota</taxon>
        <taxon>Viridiplantae</taxon>
        <taxon>Streptophyta</taxon>
        <taxon>Embryophyta</taxon>
        <taxon>Tracheophyta</taxon>
        <taxon>Spermatophyta</taxon>
        <taxon>Magnoliopsida</taxon>
        <taxon>eudicotyledons</taxon>
        <taxon>Gunneridae</taxon>
        <taxon>Pentapetalae</taxon>
        <taxon>rosids</taxon>
        <taxon>fabids</taxon>
        <taxon>Malpighiales</taxon>
        <taxon>Rhizophoraceae</taxon>
        <taxon>Rhizophora</taxon>
    </lineage>
</organism>
<dbReference type="AlphaFoldDB" id="A0A2P2NC89"/>
<name>A0A2P2NC89_RHIMU</name>
<protein>
    <submittedName>
        <fullName evidence="1">Uncharacterized protein</fullName>
    </submittedName>
</protein>
<sequence length="40" mass="4424">MTVVSSHCSKGHVPLAIAYKYLYNILGIMSHQLKSVLHIA</sequence>
<reference evidence="1" key="1">
    <citation type="submission" date="2018-02" db="EMBL/GenBank/DDBJ databases">
        <title>Rhizophora mucronata_Transcriptome.</title>
        <authorList>
            <person name="Meera S.P."/>
            <person name="Sreeshan A."/>
            <person name="Augustine A."/>
        </authorList>
    </citation>
    <scope>NUCLEOTIDE SEQUENCE</scope>
    <source>
        <tissue evidence="1">Leaf</tissue>
    </source>
</reference>